<name>A0ABP6QMU7_9ACTN</name>
<keyword evidence="3" id="KW-1185">Reference proteome</keyword>
<dbReference type="Proteomes" id="UP001501237">
    <property type="component" value="Unassembled WGS sequence"/>
</dbReference>
<evidence type="ECO:0000313" key="3">
    <source>
        <dbReference type="Proteomes" id="UP001501237"/>
    </source>
</evidence>
<dbReference type="InterPro" id="IPR054384">
    <property type="entry name" value="SecDF_P1_head"/>
</dbReference>
<feature type="domain" description="SecDF P1 head subdomain" evidence="1">
    <location>
        <begin position="100"/>
        <end position="166"/>
    </location>
</feature>
<evidence type="ECO:0000259" key="1">
    <source>
        <dbReference type="Pfam" id="PF22599"/>
    </source>
</evidence>
<gene>
    <name evidence="2" type="ORF">GCM10010468_67480</name>
</gene>
<protein>
    <recommendedName>
        <fullName evidence="1">SecDF P1 head subdomain domain-containing protein</fullName>
    </recommendedName>
</protein>
<dbReference type="Pfam" id="PF22599">
    <property type="entry name" value="SecDF_P1_head"/>
    <property type="match status" value="1"/>
</dbReference>
<organism evidence="2 3">
    <name type="scientific">Actinocorallia longicatena</name>
    <dbReference type="NCBI Taxonomy" id="111803"/>
    <lineage>
        <taxon>Bacteria</taxon>
        <taxon>Bacillati</taxon>
        <taxon>Actinomycetota</taxon>
        <taxon>Actinomycetes</taxon>
        <taxon>Streptosporangiales</taxon>
        <taxon>Thermomonosporaceae</taxon>
        <taxon>Actinocorallia</taxon>
    </lineage>
</organism>
<reference evidence="3" key="1">
    <citation type="journal article" date="2019" name="Int. J. Syst. Evol. Microbiol.">
        <title>The Global Catalogue of Microorganisms (GCM) 10K type strain sequencing project: providing services to taxonomists for standard genome sequencing and annotation.</title>
        <authorList>
            <consortium name="The Broad Institute Genomics Platform"/>
            <consortium name="The Broad Institute Genome Sequencing Center for Infectious Disease"/>
            <person name="Wu L."/>
            <person name="Ma J."/>
        </authorList>
    </citation>
    <scope>NUCLEOTIDE SEQUENCE [LARGE SCALE GENOMIC DNA]</scope>
    <source>
        <strain evidence="3">JCM 9377</strain>
    </source>
</reference>
<dbReference type="Gene3D" id="3.30.1360.200">
    <property type="match status" value="1"/>
</dbReference>
<dbReference type="EMBL" id="BAAAUV010000026">
    <property type="protein sequence ID" value="GAA3234398.1"/>
    <property type="molecule type" value="Genomic_DNA"/>
</dbReference>
<dbReference type="RefSeq" id="WP_344836511.1">
    <property type="nucleotide sequence ID" value="NZ_BAAAUV010000026.1"/>
</dbReference>
<evidence type="ECO:0000313" key="2">
    <source>
        <dbReference type="EMBL" id="GAA3234398.1"/>
    </source>
</evidence>
<proteinExistence type="predicted"/>
<accession>A0ABP6QMU7</accession>
<sequence>MRRPAKTTLLASIIVIGLCSAAVVMTGVLIAVARSSQTTLATPLSIYPVAGATSGRTCQQVGVAGFDGPEPACYQINEEGLKVTKVGDVKVKRLPDDTFGLSVQLIGADKKKFGEITRSNLQKQLALVVNGRVVTAPKVDSPITGGGLLITGQFTRPAADKLAHDLTGT</sequence>
<comment type="caution">
    <text evidence="2">The sequence shown here is derived from an EMBL/GenBank/DDBJ whole genome shotgun (WGS) entry which is preliminary data.</text>
</comment>